<protein>
    <submittedName>
        <fullName evidence="3">Uncharacterized protein</fullName>
    </submittedName>
</protein>
<sequence length="68" mass="8001">MSLSVWGLLFLIVKIEGSHLPHPTRQQRNLEKRKPRRRRNRANLGDYREDNVGILSRVGDRYLQMDGS</sequence>
<feature type="chain" id="PRO_5018028859" evidence="2">
    <location>
        <begin position="18"/>
        <end position="68"/>
    </location>
</feature>
<feature type="compositionally biased region" description="Basic residues" evidence="1">
    <location>
        <begin position="31"/>
        <end position="41"/>
    </location>
</feature>
<evidence type="ECO:0000313" key="3">
    <source>
        <dbReference type="EMBL" id="RQO95904.1"/>
    </source>
</evidence>
<evidence type="ECO:0000256" key="1">
    <source>
        <dbReference type="SAM" id="MobiDB-lite"/>
    </source>
</evidence>
<dbReference type="Proteomes" id="UP000006729">
    <property type="component" value="Chromosome 9"/>
</dbReference>
<gene>
    <name evidence="3" type="ORF">POPTR_009G140750</name>
</gene>
<evidence type="ECO:0000256" key="2">
    <source>
        <dbReference type="SAM" id="SignalP"/>
    </source>
</evidence>
<name>A0A3N7H667_POPTR</name>
<dbReference type="AlphaFoldDB" id="A0A3N7H667"/>
<feature type="region of interest" description="Disordered" evidence="1">
    <location>
        <begin position="21"/>
        <end position="45"/>
    </location>
</feature>
<organism evidence="3 4">
    <name type="scientific">Populus trichocarpa</name>
    <name type="common">Western balsam poplar</name>
    <name type="synonym">Populus balsamifera subsp. trichocarpa</name>
    <dbReference type="NCBI Taxonomy" id="3694"/>
    <lineage>
        <taxon>Eukaryota</taxon>
        <taxon>Viridiplantae</taxon>
        <taxon>Streptophyta</taxon>
        <taxon>Embryophyta</taxon>
        <taxon>Tracheophyta</taxon>
        <taxon>Spermatophyta</taxon>
        <taxon>Magnoliopsida</taxon>
        <taxon>eudicotyledons</taxon>
        <taxon>Gunneridae</taxon>
        <taxon>Pentapetalae</taxon>
        <taxon>rosids</taxon>
        <taxon>fabids</taxon>
        <taxon>Malpighiales</taxon>
        <taxon>Salicaceae</taxon>
        <taxon>Saliceae</taxon>
        <taxon>Populus</taxon>
    </lineage>
</organism>
<keyword evidence="4" id="KW-1185">Reference proteome</keyword>
<dbReference type="EMBL" id="CM009298">
    <property type="protein sequence ID" value="RQO95904.1"/>
    <property type="molecule type" value="Genomic_DNA"/>
</dbReference>
<reference evidence="3 4" key="1">
    <citation type="journal article" date="2006" name="Science">
        <title>The genome of black cottonwood, Populus trichocarpa (Torr. &amp; Gray).</title>
        <authorList>
            <person name="Tuskan G.A."/>
            <person name="Difazio S."/>
            <person name="Jansson S."/>
            <person name="Bohlmann J."/>
            <person name="Grigoriev I."/>
            <person name="Hellsten U."/>
            <person name="Putnam N."/>
            <person name="Ralph S."/>
            <person name="Rombauts S."/>
            <person name="Salamov A."/>
            <person name="Schein J."/>
            <person name="Sterck L."/>
            <person name="Aerts A."/>
            <person name="Bhalerao R.R."/>
            <person name="Bhalerao R.P."/>
            <person name="Blaudez D."/>
            <person name="Boerjan W."/>
            <person name="Brun A."/>
            <person name="Brunner A."/>
            <person name="Busov V."/>
            <person name="Campbell M."/>
            <person name="Carlson J."/>
            <person name="Chalot M."/>
            <person name="Chapman J."/>
            <person name="Chen G.L."/>
            <person name="Cooper D."/>
            <person name="Coutinho P.M."/>
            <person name="Couturier J."/>
            <person name="Covert S."/>
            <person name="Cronk Q."/>
            <person name="Cunningham R."/>
            <person name="Davis J."/>
            <person name="Degroeve S."/>
            <person name="Dejardin A."/>
            <person name="Depamphilis C."/>
            <person name="Detter J."/>
            <person name="Dirks B."/>
            <person name="Dubchak I."/>
            <person name="Duplessis S."/>
            <person name="Ehlting J."/>
            <person name="Ellis B."/>
            <person name="Gendler K."/>
            <person name="Goodstein D."/>
            <person name="Gribskov M."/>
            <person name="Grimwood J."/>
            <person name="Groover A."/>
            <person name="Gunter L."/>
            <person name="Hamberger B."/>
            <person name="Heinze B."/>
            <person name="Helariutta Y."/>
            <person name="Henrissat B."/>
            <person name="Holligan D."/>
            <person name="Holt R."/>
            <person name="Huang W."/>
            <person name="Islam-Faridi N."/>
            <person name="Jones S."/>
            <person name="Jones-Rhoades M."/>
            <person name="Jorgensen R."/>
            <person name="Joshi C."/>
            <person name="Kangasjarvi J."/>
            <person name="Karlsson J."/>
            <person name="Kelleher C."/>
            <person name="Kirkpatrick R."/>
            <person name="Kirst M."/>
            <person name="Kohler A."/>
            <person name="Kalluri U."/>
            <person name="Larimer F."/>
            <person name="Leebens-Mack J."/>
            <person name="Leple J.C."/>
            <person name="Locascio P."/>
            <person name="Lou Y."/>
            <person name="Lucas S."/>
            <person name="Martin F."/>
            <person name="Montanini B."/>
            <person name="Napoli C."/>
            <person name="Nelson D.R."/>
            <person name="Nelson C."/>
            <person name="Nieminen K."/>
            <person name="Nilsson O."/>
            <person name="Pereda V."/>
            <person name="Peter G."/>
            <person name="Philippe R."/>
            <person name="Pilate G."/>
            <person name="Poliakov A."/>
            <person name="Razumovskaya J."/>
            <person name="Richardson P."/>
            <person name="Rinaldi C."/>
            <person name="Ritland K."/>
            <person name="Rouze P."/>
            <person name="Ryaboy D."/>
            <person name="Schmutz J."/>
            <person name="Schrader J."/>
            <person name="Segerman B."/>
            <person name="Shin H."/>
            <person name="Siddiqui A."/>
            <person name="Sterky F."/>
            <person name="Terry A."/>
            <person name="Tsai C.J."/>
            <person name="Uberbacher E."/>
            <person name="Unneberg P."/>
            <person name="Vahala J."/>
            <person name="Wall K."/>
            <person name="Wessler S."/>
            <person name="Yang G."/>
            <person name="Yin T."/>
            <person name="Douglas C."/>
            <person name="Marra M."/>
            <person name="Sandberg G."/>
            <person name="Van de Peer Y."/>
            <person name="Rokhsar D."/>
        </authorList>
    </citation>
    <scope>NUCLEOTIDE SEQUENCE [LARGE SCALE GENOMIC DNA]</scope>
    <source>
        <strain evidence="4">cv. Nisqually</strain>
    </source>
</reference>
<accession>A0A3N7H667</accession>
<dbReference type="InParanoid" id="A0A3N7H667"/>
<proteinExistence type="predicted"/>
<dbReference type="Gramene" id="Potri.009G140750.1.v4.1">
    <property type="protein sequence ID" value="Potri.009G140750.1.v4.1"/>
    <property type="gene ID" value="Potri.009G140750.v4.1"/>
</dbReference>
<evidence type="ECO:0000313" key="4">
    <source>
        <dbReference type="Proteomes" id="UP000006729"/>
    </source>
</evidence>
<keyword evidence="2" id="KW-0732">Signal</keyword>
<feature type="signal peptide" evidence="2">
    <location>
        <begin position="1"/>
        <end position="17"/>
    </location>
</feature>